<feature type="domain" description="VWFA" evidence="7">
    <location>
        <begin position="391"/>
        <end position="529"/>
    </location>
</feature>
<dbReference type="PATRIC" id="fig|452.5.peg.3032"/>
<dbReference type="GO" id="GO:0009289">
    <property type="term" value="C:pilus"/>
    <property type="evidence" value="ECO:0007669"/>
    <property type="project" value="UniProtKB-SubCell"/>
</dbReference>
<dbReference type="STRING" id="452.Lspi_2739"/>
<proteinExistence type="inferred from homology"/>
<reference evidence="8 9" key="1">
    <citation type="submission" date="2015-11" db="EMBL/GenBank/DDBJ databases">
        <title>Genomic analysis of 38 Legionella species identifies large and diverse effector repertoires.</title>
        <authorList>
            <person name="Burstein D."/>
            <person name="Amaro F."/>
            <person name="Zusman T."/>
            <person name="Lifshitz Z."/>
            <person name="Cohen O."/>
            <person name="Gilbert J.A."/>
            <person name="Pupko T."/>
            <person name="Shuman H.A."/>
            <person name="Segal G."/>
        </authorList>
    </citation>
    <scope>NUCLEOTIDE SEQUENCE [LARGE SCALE GENOMIC DNA]</scope>
    <source>
        <strain evidence="8 9">Mt.St.Helens-9</strain>
    </source>
</reference>
<organism evidence="8 9">
    <name type="scientific">Legionella spiritensis</name>
    <dbReference type="NCBI Taxonomy" id="452"/>
    <lineage>
        <taxon>Bacteria</taxon>
        <taxon>Pseudomonadati</taxon>
        <taxon>Pseudomonadota</taxon>
        <taxon>Gammaproteobacteria</taxon>
        <taxon>Legionellales</taxon>
        <taxon>Legionellaceae</taxon>
        <taxon>Legionella</taxon>
    </lineage>
</organism>
<evidence type="ECO:0000256" key="5">
    <source>
        <dbReference type="ARBA" id="ARBA00022837"/>
    </source>
</evidence>
<evidence type="ECO:0000256" key="3">
    <source>
        <dbReference type="ARBA" id="ARBA00022558"/>
    </source>
</evidence>
<protein>
    <submittedName>
        <fullName evidence="8">Type IV fimbrial biogenesis PilY1-like protein</fullName>
    </submittedName>
</protein>
<comment type="similarity">
    <text evidence="2">Belongs to the PilY1 family.</text>
</comment>
<evidence type="ECO:0000259" key="7">
    <source>
        <dbReference type="PROSITE" id="PS50234"/>
    </source>
</evidence>
<dbReference type="SUPFAM" id="SSF53300">
    <property type="entry name" value="vWA-like"/>
    <property type="match status" value="1"/>
</dbReference>
<dbReference type="Gene3D" id="2.130.10.10">
    <property type="entry name" value="YVTN repeat-like/Quinoprotein amine dehydrogenase"/>
    <property type="match status" value="1"/>
</dbReference>
<dbReference type="AlphaFoldDB" id="A0A0W0YWP8"/>
<evidence type="ECO:0000313" key="8">
    <source>
        <dbReference type="EMBL" id="KTD61119.1"/>
    </source>
</evidence>
<dbReference type="Gene3D" id="3.40.50.410">
    <property type="entry name" value="von Willebrand factor, type A domain"/>
    <property type="match status" value="1"/>
</dbReference>
<dbReference type="PROSITE" id="PS50234">
    <property type="entry name" value="VWFA"/>
    <property type="match status" value="1"/>
</dbReference>
<dbReference type="InterPro" id="IPR015943">
    <property type="entry name" value="WD40/YVTN_repeat-like_dom_sf"/>
</dbReference>
<name>A0A0W0YWP8_LEGSP</name>
<evidence type="ECO:0000256" key="1">
    <source>
        <dbReference type="ARBA" id="ARBA00004561"/>
    </source>
</evidence>
<dbReference type="EMBL" id="LNYX01000034">
    <property type="protein sequence ID" value="KTD61119.1"/>
    <property type="molecule type" value="Genomic_DNA"/>
</dbReference>
<dbReference type="GO" id="GO:0046872">
    <property type="term" value="F:metal ion binding"/>
    <property type="evidence" value="ECO:0007669"/>
    <property type="project" value="UniProtKB-KW"/>
</dbReference>
<keyword evidence="5" id="KW-0106">Calcium</keyword>
<sequence length="1176" mass="124195">MDVLNRIYRKGHYRIHISKVLKKAGVLLTVNLMAVSLVMASTVPPPLNIPQIPLIMSSPIHPQVLIAIGNSQSMDGVLSGAIMPGSGSLSSSLSSLFNSSSPVNYTVPANFTPPLQGPDGSGEAPYTVTQSGNLVDNSPSRLNVAKAGVKAIIENYMASTDFALEVYQTSSVGRYNTWVYYMSPDGEDFSFTNTPDPNYRYVVNPCYNYGSASSTISSNCSSMAVLFGSTTLSSNQYMKIGASSDDQGINDVLYAGSGLPGVFVSYNGPNPSSPFPPNFSLSNYNNGNILISYSSTRPSIGGFATAPTNAGFVPFSRQVMYSLRGFGYYSSQSATSGNILVPMTTAGTNPTTTSVNNAINTFLPYLKPETNSTGTSEIKGLAVQSPLAGLLTRAQNYLVALSPTSGNGCPQKKYVILISDGLPTQDLNGRFWPPLGSAAAAGYGVSATFNADGSLNSTNSQALTDTISVITDLKNNDIETYIIGLGAGVDPTINPQAAATLTAMAVAGGTQGYYPATDSASLVNNLNNIMISIQNGSFFTSSAAVSSTFLNGSTVEYQANFVSSDTPYQDWTGNLQAIALDPDTGVPTNTLIWSAQGLLDTKVSGSGWSTNRIVATWNPTAGAGVPFRWASLDATQQGQLQPSDTLGENRLDYLRGNSALEVRNGGTFRNRSHILGDIIDSQVVFVGMPAGPYNSASYQSFVTAQVNRTAMLYVGANDGMLHGFNAATGQEVFSFIPNGVFGNLFNLTAPLYNQSHLFFVDGSPQSGDVQFSDGSWHTILVGGENAGGKSIYALDVTNPSSFSSEANLAAAVLWEFTDADMGLSYSKPQIARIGSASDNPANFAVFFGNGYNSTSNKDVLYAINPQTGAVIRKIDLCAAVSGSCNSSYAQGLSSVTVANKDGLQSDPITHVYAGDLQGNLWSVDVSNPDPNQWTVRLLFKATDAGGSYQPITTAPVVSLHPNYPRYQGAFVMFGTGQILIPNDLLDLQTQTVYGVWDKPGSSTTYNRGNLQQQVLTLVGAATSGLSTSILTATSNPINWNSQLGWYADLPTAGQRIVTNPALVNGAFIVTLNTPPATSCGITFSSMLLELNFATGGAFNLPRIDINGDGGYDASDQYNGLNPVGIGLSNSFANAPTILGPNSFNNIVLLITQSSGVQTTIFNTNNTPRKIGWWQLE</sequence>
<keyword evidence="3" id="KW-1029">Fimbrium biogenesis</keyword>
<dbReference type="InterPro" id="IPR008707">
    <property type="entry name" value="B-propeller_PilY1"/>
</dbReference>
<dbReference type="Proteomes" id="UP000054877">
    <property type="component" value="Unassembled WGS sequence"/>
</dbReference>
<dbReference type="InterPro" id="IPR002035">
    <property type="entry name" value="VWF_A"/>
</dbReference>
<gene>
    <name evidence="8" type="ORF">Lspi_2739</name>
</gene>
<dbReference type="Pfam" id="PF05567">
    <property type="entry name" value="T4P_PilY1"/>
    <property type="match status" value="1"/>
</dbReference>
<evidence type="ECO:0000256" key="4">
    <source>
        <dbReference type="ARBA" id="ARBA00022723"/>
    </source>
</evidence>
<dbReference type="InterPro" id="IPR011047">
    <property type="entry name" value="Quinoprotein_ADH-like_sf"/>
</dbReference>
<evidence type="ECO:0000256" key="2">
    <source>
        <dbReference type="ARBA" id="ARBA00008387"/>
    </source>
</evidence>
<dbReference type="SUPFAM" id="SSF50998">
    <property type="entry name" value="Quinoprotein alcohol dehydrogenase-like"/>
    <property type="match status" value="1"/>
</dbReference>
<evidence type="ECO:0000313" key="9">
    <source>
        <dbReference type="Proteomes" id="UP000054877"/>
    </source>
</evidence>
<keyword evidence="4" id="KW-0479">Metal-binding</keyword>
<accession>A0A0W0YWP8</accession>
<evidence type="ECO:0000256" key="6">
    <source>
        <dbReference type="ARBA" id="ARBA00023263"/>
    </source>
</evidence>
<comment type="caution">
    <text evidence="8">The sequence shown here is derived from an EMBL/GenBank/DDBJ whole genome shotgun (WGS) entry which is preliminary data.</text>
</comment>
<keyword evidence="9" id="KW-1185">Reference proteome</keyword>
<keyword evidence="6" id="KW-0281">Fimbrium</keyword>
<comment type="subcellular location">
    <subcellularLocation>
        <location evidence="1">Fimbrium</location>
    </subcellularLocation>
</comment>
<dbReference type="InterPro" id="IPR036465">
    <property type="entry name" value="vWFA_dom_sf"/>
</dbReference>